<protein>
    <recommendedName>
        <fullName evidence="2">HMA domain-containing protein</fullName>
    </recommendedName>
</protein>
<feature type="compositionally biased region" description="Basic and acidic residues" evidence="1">
    <location>
        <begin position="45"/>
        <end position="62"/>
    </location>
</feature>
<proteinExistence type="predicted"/>
<dbReference type="Gene3D" id="3.30.70.100">
    <property type="match status" value="1"/>
</dbReference>
<dbReference type="Proteomes" id="UP001177140">
    <property type="component" value="Unassembled WGS sequence"/>
</dbReference>
<evidence type="ECO:0000313" key="3">
    <source>
        <dbReference type="EMBL" id="MCL7048740.1"/>
    </source>
</evidence>
<feature type="domain" description="HMA" evidence="2">
    <location>
        <begin position="261"/>
        <end position="327"/>
    </location>
</feature>
<dbReference type="InterPro" id="IPR044526">
    <property type="entry name" value="NAKR1-3"/>
</dbReference>
<feature type="compositionally biased region" description="Basic residues" evidence="1">
    <location>
        <begin position="93"/>
        <end position="104"/>
    </location>
</feature>
<gene>
    <name evidence="3" type="ORF">MKW94_013031</name>
</gene>
<feature type="compositionally biased region" description="Low complexity" evidence="1">
    <location>
        <begin position="66"/>
        <end position="83"/>
    </location>
</feature>
<dbReference type="InterPro" id="IPR036163">
    <property type="entry name" value="HMA_dom_sf"/>
</dbReference>
<name>A0AA41VWC4_PAPNU</name>
<dbReference type="PROSITE" id="PS50846">
    <property type="entry name" value="HMA_2"/>
    <property type="match status" value="1"/>
</dbReference>
<sequence length="337" mass="36745">MKRIDLFCASQASTAICSSMDHQSMVRHHSIGGSSSGNIVGNSRAIDRHNPHLRDTIRRSREGLLSNNNDNTINPSSSSSSSSTYQPLPKNLSKSKSKTKSKPYHNKENQEKKTSRKSSVSTNPITDLIFNHRKSSVTKPTTDVFTPRKSSVTKPITDVFTPRKISVSKSTITDLFSPRKSSVSKPVSDLFTPPGSTRYLLSDSSFIDVLPDSDPISEFNPRSALVPIRSSSTKEVAMPKDNLDLVSSATLKTCSSTRSPDQVVVLRVSLHCKGCAGKVRKHISRMEGVTSFSIDFPSKKVTVIGNVTPLSVLASVSRVKSAQFWPASSKPVVSTHK</sequence>
<dbReference type="PANTHER" id="PTHR46119:SF12">
    <property type="entry name" value="PROTEIN SODIUM POTASSIUM ROOT DEFECTIVE 3"/>
    <property type="match status" value="1"/>
</dbReference>
<keyword evidence="4" id="KW-1185">Reference proteome</keyword>
<organism evidence="3 4">
    <name type="scientific">Papaver nudicaule</name>
    <name type="common">Iceland poppy</name>
    <dbReference type="NCBI Taxonomy" id="74823"/>
    <lineage>
        <taxon>Eukaryota</taxon>
        <taxon>Viridiplantae</taxon>
        <taxon>Streptophyta</taxon>
        <taxon>Embryophyta</taxon>
        <taxon>Tracheophyta</taxon>
        <taxon>Spermatophyta</taxon>
        <taxon>Magnoliopsida</taxon>
        <taxon>Ranunculales</taxon>
        <taxon>Papaveraceae</taxon>
        <taxon>Papaveroideae</taxon>
        <taxon>Papaver</taxon>
    </lineage>
</organism>
<accession>A0AA41VWC4</accession>
<comment type="caution">
    <text evidence="3">The sequence shown here is derived from an EMBL/GenBank/DDBJ whole genome shotgun (WGS) entry which is preliminary data.</text>
</comment>
<dbReference type="AlphaFoldDB" id="A0AA41VWC4"/>
<dbReference type="CDD" id="cd00371">
    <property type="entry name" value="HMA"/>
    <property type="match status" value="1"/>
</dbReference>
<dbReference type="GO" id="GO:0046872">
    <property type="term" value="F:metal ion binding"/>
    <property type="evidence" value="ECO:0007669"/>
    <property type="project" value="InterPro"/>
</dbReference>
<evidence type="ECO:0000256" key="1">
    <source>
        <dbReference type="SAM" id="MobiDB-lite"/>
    </source>
</evidence>
<evidence type="ECO:0000313" key="4">
    <source>
        <dbReference type="Proteomes" id="UP001177140"/>
    </source>
</evidence>
<dbReference type="PANTHER" id="PTHR46119">
    <property type="entry name" value="OS08G0405700 PROTEIN"/>
    <property type="match status" value="1"/>
</dbReference>
<dbReference type="InterPro" id="IPR006121">
    <property type="entry name" value="HMA_dom"/>
</dbReference>
<evidence type="ECO:0000259" key="2">
    <source>
        <dbReference type="PROSITE" id="PS50846"/>
    </source>
</evidence>
<feature type="region of interest" description="Disordered" evidence="1">
    <location>
        <begin position="27"/>
        <end position="127"/>
    </location>
</feature>
<dbReference type="EMBL" id="JAJJMA010307841">
    <property type="protein sequence ID" value="MCL7048740.1"/>
    <property type="molecule type" value="Genomic_DNA"/>
</dbReference>
<dbReference type="Pfam" id="PF00403">
    <property type="entry name" value="HMA"/>
    <property type="match status" value="1"/>
</dbReference>
<dbReference type="SUPFAM" id="SSF55008">
    <property type="entry name" value="HMA, heavy metal-associated domain"/>
    <property type="match status" value="1"/>
</dbReference>
<feature type="compositionally biased region" description="Low complexity" evidence="1">
    <location>
        <begin position="31"/>
        <end position="44"/>
    </location>
</feature>
<reference evidence="3" key="1">
    <citation type="submission" date="2022-03" db="EMBL/GenBank/DDBJ databases">
        <title>A functionally conserved STORR gene fusion in Papaver species that diverged 16.8 million years ago.</title>
        <authorList>
            <person name="Catania T."/>
        </authorList>
    </citation>
    <scope>NUCLEOTIDE SEQUENCE</scope>
    <source>
        <strain evidence="3">S-191538</strain>
    </source>
</reference>